<dbReference type="PROSITE" id="PS51036">
    <property type="entry name" value="ZF_A20"/>
    <property type="match status" value="1"/>
</dbReference>
<keyword evidence="2" id="KW-0479">Metal-binding</keyword>
<dbReference type="Gene3D" id="4.10.1110.10">
    <property type="entry name" value="AN1-like Zinc finger"/>
    <property type="match status" value="1"/>
</dbReference>
<keyword evidence="4" id="KW-0862">Zinc</keyword>
<dbReference type="InterPro" id="IPR000058">
    <property type="entry name" value="Znf_AN1"/>
</dbReference>
<evidence type="ECO:0000259" key="8">
    <source>
        <dbReference type="PROSITE" id="PS51039"/>
    </source>
</evidence>
<keyword evidence="10" id="KW-1185">Reference proteome</keyword>
<organism evidence="9 10">
    <name type="scientific">Chlamydomonas eustigma</name>
    <dbReference type="NCBI Taxonomy" id="1157962"/>
    <lineage>
        <taxon>Eukaryota</taxon>
        <taxon>Viridiplantae</taxon>
        <taxon>Chlorophyta</taxon>
        <taxon>core chlorophytes</taxon>
        <taxon>Chlorophyceae</taxon>
        <taxon>CS clade</taxon>
        <taxon>Chlamydomonadales</taxon>
        <taxon>Chlamydomonadaceae</taxon>
        <taxon>Chlamydomonas</taxon>
    </lineage>
</organism>
<dbReference type="AlphaFoldDB" id="A0A250XDN5"/>
<dbReference type="EMBL" id="BEGY01000057">
    <property type="protein sequence ID" value="GAX80870.1"/>
    <property type="molecule type" value="Genomic_DNA"/>
</dbReference>
<protein>
    <recommendedName>
        <fullName evidence="11">AN1-type domain-containing protein</fullName>
    </recommendedName>
</protein>
<evidence type="ECO:0000256" key="6">
    <source>
        <dbReference type="SAM" id="MobiDB-lite"/>
    </source>
</evidence>
<accession>A0A250XDN5</accession>
<feature type="domain" description="A20-type" evidence="7">
    <location>
        <begin position="13"/>
        <end position="47"/>
    </location>
</feature>
<dbReference type="PANTHER" id="PTHR10634:SF149">
    <property type="entry name" value="AN1-TYPE DOMAIN-CONTAINING PROTEIN-RELATED"/>
    <property type="match status" value="1"/>
</dbReference>
<dbReference type="SMART" id="SM00259">
    <property type="entry name" value="ZnF_A20"/>
    <property type="match status" value="1"/>
</dbReference>
<dbReference type="InterPro" id="IPR002653">
    <property type="entry name" value="Znf_A20"/>
</dbReference>
<comment type="function">
    <text evidence="1">May be involved in environmental stress response.</text>
</comment>
<dbReference type="GO" id="GO:0008270">
    <property type="term" value="F:zinc ion binding"/>
    <property type="evidence" value="ECO:0007669"/>
    <property type="project" value="UniProtKB-KW"/>
</dbReference>
<feature type="region of interest" description="Disordered" evidence="6">
    <location>
        <begin position="69"/>
        <end position="103"/>
    </location>
</feature>
<dbReference type="SUPFAM" id="SSF118310">
    <property type="entry name" value="AN1-like Zinc finger"/>
    <property type="match status" value="1"/>
</dbReference>
<name>A0A250XDN5_9CHLO</name>
<evidence type="ECO:0000313" key="10">
    <source>
        <dbReference type="Proteomes" id="UP000232323"/>
    </source>
</evidence>
<gene>
    <name evidence="9" type="ORF">CEUSTIGMA_g8305.t1</name>
</gene>
<evidence type="ECO:0008006" key="11">
    <source>
        <dbReference type="Google" id="ProtNLM"/>
    </source>
</evidence>
<dbReference type="InterPro" id="IPR035896">
    <property type="entry name" value="AN1-like_Znf"/>
</dbReference>
<sequence length="168" mass="18099">MNSGNQSESVEPHSQPSLCANGCGFFANVATGDLCSKCHREAQRNQAAAEQTAAAVSLAARPTIEKMLPPSADMSISKPDNSPATVYVPSVSSTSDSPPPSNGPCRCQVESCRKKLGLTGFKCRCGYSYCGQHRYAESHNCTFDYKTFERMKIADNNPLVQASKIQKI</sequence>
<evidence type="ECO:0000256" key="4">
    <source>
        <dbReference type="ARBA" id="ARBA00022833"/>
    </source>
</evidence>
<proteinExistence type="predicted"/>
<comment type="caution">
    <text evidence="9">The sequence shown here is derived from an EMBL/GenBank/DDBJ whole genome shotgun (WGS) entry which is preliminary data.</text>
</comment>
<feature type="compositionally biased region" description="Low complexity" evidence="6">
    <location>
        <begin position="82"/>
        <end position="96"/>
    </location>
</feature>
<dbReference type="STRING" id="1157962.A0A250XDN5"/>
<dbReference type="PANTHER" id="PTHR10634">
    <property type="entry name" value="AN1-TYPE ZINC FINGER PROTEIN"/>
    <property type="match status" value="1"/>
</dbReference>
<dbReference type="Pfam" id="PF01428">
    <property type="entry name" value="zf-AN1"/>
    <property type="match status" value="1"/>
</dbReference>
<dbReference type="SMART" id="SM00154">
    <property type="entry name" value="ZnF_AN1"/>
    <property type="match status" value="1"/>
</dbReference>
<dbReference type="SUPFAM" id="SSF57716">
    <property type="entry name" value="Glucocorticoid receptor-like (DNA-binding domain)"/>
    <property type="match status" value="1"/>
</dbReference>
<dbReference type="Pfam" id="PF01754">
    <property type="entry name" value="zf-A20"/>
    <property type="match status" value="1"/>
</dbReference>
<reference evidence="9 10" key="1">
    <citation type="submission" date="2017-08" db="EMBL/GenBank/DDBJ databases">
        <title>Acidophilic green algal genome provides insights into adaptation to an acidic environment.</title>
        <authorList>
            <person name="Hirooka S."/>
            <person name="Hirose Y."/>
            <person name="Kanesaki Y."/>
            <person name="Higuchi S."/>
            <person name="Fujiwara T."/>
            <person name="Onuma R."/>
            <person name="Era A."/>
            <person name="Ohbayashi R."/>
            <person name="Uzuka A."/>
            <person name="Nozaki H."/>
            <person name="Yoshikawa H."/>
            <person name="Miyagishima S.Y."/>
        </authorList>
    </citation>
    <scope>NUCLEOTIDE SEQUENCE [LARGE SCALE GENOMIC DNA]</scope>
    <source>
        <strain evidence="9 10">NIES-2499</strain>
    </source>
</reference>
<dbReference type="Gene3D" id="1.20.5.4770">
    <property type="match status" value="1"/>
</dbReference>
<dbReference type="Proteomes" id="UP000232323">
    <property type="component" value="Unassembled WGS sequence"/>
</dbReference>
<dbReference type="OrthoDB" id="428577at2759"/>
<evidence type="ECO:0000259" key="7">
    <source>
        <dbReference type="PROSITE" id="PS51036"/>
    </source>
</evidence>
<evidence type="ECO:0000313" key="9">
    <source>
        <dbReference type="EMBL" id="GAX80870.1"/>
    </source>
</evidence>
<dbReference type="PROSITE" id="PS51039">
    <property type="entry name" value="ZF_AN1"/>
    <property type="match status" value="1"/>
</dbReference>
<evidence type="ECO:0000256" key="1">
    <source>
        <dbReference type="ARBA" id="ARBA00003732"/>
    </source>
</evidence>
<evidence type="ECO:0000256" key="2">
    <source>
        <dbReference type="ARBA" id="ARBA00022723"/>
    </source>
</evidence>
<dbReference type="GO" id="GO:0003677">
    <property type="term" value="F:DNA binding"/>
    <property type="evidence" value="ECO:0007669"/>
    <property type="project" value="InterPro"/>
</dbReference>
<dbReference type="InterPro" id="IPR050652">
    <property type="entry name" value="AN1_A20_ZnFinger"/>
</dbReference>
<evidence type="ECO:0000256" key="3">
    <source>
        <dbReference type="ARBA" id="ARBA00022771"/>
    </source>
</evidence>
<evidence type="ECO:0000256" key="5">
    <source>
        <dbReference type="PROSITE-ProRule" id="PRU00449"/>
    </source>
</evidence>
<feature type="domain" description="AN1-type" evidence="8">
    <location>
        <begin position="101"/>
        <end position="149"/>
    </location>
</feature>
<keyword evidence="3 5" id="KW-0863">Zinc-finger</keyword>